<dbReference type="Pfam" id="PF03422">
    <property type="entry name" value="CBM_6"/>
    <property type="match status" value="1"/>
</dbReference>
<keyword evidence="2 6" id="KW-0732">Signal</keyword>
<comment type="caution">
    <text evidence="9">The sequence shown here is derived from an EMBL/GenBank/DDBJ whole genome shotgun (WGS) entry which is preliminary data.</text>
</comment>
<feature type="chain" id="PRO_5041430440" evidence="6">
    <location>
        <begin position="22"/>
        <end position="603"/>
    </location>
</feature>
<feature type="compositionally biased region" description="Acidic residues" evidence="5">
    <location>
        <begin position="489"/>
        <end position="562"/>
    </location>
</feature>
<reference evidence="9 10" key="1">
    <citation type="journal article" date="2013" name="Antonie Van Leeuwenhoek">
        <title>Echinimonas agarilytica gen. nov., sp. nov., a new gammaproteobacterium isolated from the sea urchin Strongylocentrotus intermedius.</title>
        <authorList>
            <person name="Nedashkovskaya O.I."/>
            <person name="Stenkova A.M."/>
            <person name="Zhukova N.V."/>
            <person name="Van Trappen S."/>
            <person name="Lee J.S."/>
            <person name="Kim S.B."/>
        </authorList>
    </citation>
    <scope>NUCLEOTIDE SEQUENCE [LARGE SCALE GENOMIC DNA]</scope>
    <source>
        <strain evidence="9 10">KMM 6351</strain>
    </source>
</reference>
<dbReference type="PANTHER" id="PTHR21523:SF47">
    <property type="entry name" value="SALIVARY GLUE PROTEIN SGS-3"/>
    <property type="match status" value="1"/>
</dbReference>
<feature type="domain" description="CBM6" evidence="7">
    <location>
        <begin position="350"/>
        <end position="481"/>
    </location>
</feature>
<keyword evidence="10" id="KW-1185">Reference proteome</keyword>
<dbReference type="InterPro" id="IPR016287">
    <property type="entry name" value="Beta_agarase"/>
</dbReference>
<feature type="region of interest" description="Disordered" evidence="5">
    <location>
        <begin position="489"/>
        <end position="577"/>
    </location>
</feature>
<dbReference type="SUPFAM" id="SSF49899">
    <property type="entry name" value="Concanavalin A-like lectins/glucanases"/>
    <property type="match status" value="1"/>
</dbReference>
<evidence type="ECO:0000256" key="5">
    <source>
        <dbReference type="SAM" id="MobiDB-lite"/>
    </source>
</evidence>
<proteinExistence type="inferred from homology"/>
<sequence>MANYQKTALAILISSSFATYAADWDGLPVPADAGEGNVWVLQSLSDDFNYSAPAADKGEEFATRWKEGFINDWQGPGKTVWKPDNSSIEGGELILRASRIPLDFEDDAKAGGVYVGSITSKEHVNYPIYLEARAKLSNTVLANAFWLLSDDSTEEIDIIEAYGADGVDTDDDGVIDVDNSWFAARMHLSTHTFIRDPFTDYQPSDSEDVLGTWYHETGRTNWREEYHRVGVYWKAPNHIEYYIDGNWVRTMTDTGYSYLDPNGVVRSFETDFNPLDKYDYTNGTGLSKPMSVIINMEDQDWREEQGITPTDTTLADDTKNNYRVDWVRFYKPMSEAAAKDTSEWEEGERVTTTFGSFIETGKTGEECCGDTVLGFNVNGDLINYNTSGDWGEYTVEFAEAGHYRTEALIATSTATNIGLTVTLDDELMQSMSFDGTGDWGNYEARKSGDSFYVASAGTKTVRIASTGSSDWQWNGDSFSFIHLIDPDAVETDPEETDPEETDPEETDPEETDPEETDPEETDPEETDPEETDPEETDPEETDPEETDPEETDPEETDPEETTPETPAPEEEKSSSGGSFGILSVAWLALLGGVSAFRRRQQKL</sequence>
<feature type="domain" description="GH16" evidence="8">
    <location>
        <begin position="22"/>
        <end position="335"/>
    </location>
</feature>
<evidence type="ECO:0000259" key="7">
    <source>
        <dbReference type="PROSITE" id="PS51175"/>
    </source>
</evidence>
<dbReference type="GO" id="GO:0033916">
    <property type="term" value="F:beta-agarase activity"/>
    <property type="evidence" value="ECO:0007669"/>
    <property type="project" value="InterPro"/>
</dbReference>
<dbReference type="InterPro" id="IPR005084">
    <property type="entry name" value="CBM6"/>
</dbReference>
<dbReference type="InterPro" id="IPR000757">
    <property type="entry name" value="Beta-glucanase-like"/>
</dbReference>
<dbReference type="PANTHER" id="PTHR21523">
    <property type="match status" value="1"/>
</dbReference>
<evidence type="ECO:0000256" key="3">
    <source>
        <dbReference type="ARBA" id="ARBA00022801"/>
    </source>
</evidence>
<evidence type="ECO:0000256" key="1">
    <source>
        <dbReference type="ARBA" id="ARBA00006865"/>
    </source>
</evidence>
<evidence type="ECO:0000256" key="6">
    <source>
        <dbReference type="SAM" id="SignalP"/>
    </source>
</evidence>
<dbReference type="AlphaFoldDB" id="A0AA41W6H5"/>
<evidence type="ECO:0000313" key="10">
    <source>
        <dbReference type="Proteomes" id="UP001165393"/>
    </source>
</evidence>
<keyword evidence="3" id="KW-0378">Hydrolase</keyword>
<comment type="similarity">
    <text evidence="1">Belongs to the glycosyl hydrolase 16 family.</text>
</comment>
<evidence type="ECO:0000313" key="9">
    <source>
        <dbReference type="EMBL" id="MCM2679745.1"/>
    </source>
</evidence>
<dbReference type="CDD" id="cd02178">
    <property type="entry name" value="GH16_beta_agarase"/>
    <property type="match status" value="1"/>
</dbReference>
<dbReference type="PROSITE" id="PS51762">
    <property type="entry name" value="GH16_2"/>
    <property type="match status" value="1"/>
</dbReference>
<protein>
    <submittedName>
        <fullName evidence="9">Carbohydrate-binding protein</fullName>
    </submittedName>
</protein>
<evidence type="ECO:0000256" key="2">
    <source>
        <dbReference type="ARBA" id="ARBA00022729"/>
    </source>
</evidence>
<dbReference type="RefSeq" id="WP_251261183.1">
    <property type="nucleotide sequence ID" value="NZ_JAMQGP010000003.1"/>
</dbReference>
<dbReference type="GO" id="GO:0030246">
    <property type="term" value="F:carbohydrate binding"/>
    <property type="evidence" value="ECO:0007669"/>
    <property type="project" value="InterPro"/>
</dbReference>
<feature type="signal peptide" evidence="6">
    <location>
        <begin position="1"/>
        <end position="21"/>
    </location>
</feature>
<dbReference type="Proteomes" id="UP001165393">
    <property type="component" value="Unassembled WGS sequence"/>
</dbReference>
<dbReference type="InterPro" id="IPR008979">
    <property type="entry name" value="Galactose-bd-like_sf"/>
</dbReference>
<dbReference type="PROSITE" id="PS51175">
    <property type="entry name" value="CBM6"/>
    <property type="match status" value="1"/>
</dbReference>
<dbReference type="Gene3D" id="2.60.120.260">
    <property type="entry name" value="Galactose-binding domain-like"/>
    <property type="match status" value="1"/>
</dbReference>
<dbReference type="EMBL" id="JAMQGP010000003">
    <property type="protein sequence ID" value="MCM2679745.1"/>
    <property type="molecule type" value="Genomic_DNA"/>
</dbReference>
<dbReference type="SUPFAM" id="SSF49785">
    <property type="entry name" value="Galactose-binding domain-like"/>
    <property type="match status" value="1"/>
</dbReference>
<evidence type="ECO:0000259" key="8">
    <source>
        <dbReference type="PROSITE" id="PS51762"/>
    </source>
</evidence>
<dbReference type="InterPro" id="IPR013320">
    <property type="entry name" value="ConA-like_dom_sf"/>
</dbReference>
<name>A0AA41W6H5_9GAMM</name>
<dbReference type="Gene3D" id="2.60.120.200">
    <property type="match status" value="1"/>
</dbReference>
<evidence type="ECO:0000256" key="4">
    <source>
        <dbReference type="ARBA" id="ARBA00023295"/>
    </source>
</evidence>
<keyword evidence="4" id="KW-0326">Glycosidase</keyword>
<accession>A0AA41W6H5</accession>
<organism evidence="9 10">
    <name type="scientific">Echinimonas agarilytica</name>
    <dbReference type="NCBI Taxonomy" id="1215918"/>
    <lineage>
        <taxon>Bacteria</taxon>
        <taxon>Pseudomonadati</taxon>
        <taxon>Pseudomonadota</taxon>
        <taxon>Gammaproteobacteria</taxon>
        <taxon>Alteromonadales</taxon>
        <taxon>Echinimonadaceae</taxon>
        <taxon>Echinimonas</taxon>
    </lineage>
</organism>
<dbReference type="GO" id="GO:0005975">
    <property type="term" value="P:carbohydrate metabolic process"/>
    <property type="evidence" value="ECO:0007669"/>
    <property type="project" value="InterPro"/>
</dbReference>
<gene>
    <name evidence="9" type="ORF">NAF29_08720</name>
</gene>